<dbReference type="Proteomes" id="UP001415857">
    <property type="component" value="Unassembled WGS sequence"/>
</dbReference>
<dbReference type="PANTHER" id="PTHR33641:SF16">
    <property type="entry name" value="AVR9_CF-9 RAPIDLY ELICITED PROTEIN"/>
    <property type="match status" value="1"/>
</dbReference>
<dbReference type="AlphaFoldDB" id="A0AAP0SCN9"/>
<organism evidence="2 3">
    <name type="scientific">Liquidambar formosana</name>
    <name type="common">Formosan gum</name>
    <dbReference type="NCBI Taxonomy" id="63359"/>
    <lineage>
        <taxon>Eukaryota</taxon>
        <taxon>Viridiplantae</taxon>
        <taxon>Streptophyta</taxon>
        <taxon>Embryophyta</taxon>
        <taxon>Tracheophyta</taxon>
        <taxon>Spermatophyta</taxon>
        <taxon>Magnoliopsida</taxon>
        <taxon>eudicotyledons</taxon>
        <taxon>Gunneridae</taxon>
        <taxon>Pentapetalae</taxon>
        <taxon>Saxifragales</taxon>
        <taxon>Altingiaceae</taxon>
        <taxon>Liquidambar</taxon>
    </lineage>
</organism>
<keyword evidence="3" id="KW-1185">Reference proteome</keyword>
<evidence type="ECO:0000313" key="2">
    <source>
        <dbReference type="EMBL" id="KAK9291544.1"/>
    </source>
</evidence>
<proteinExistence type="predicted"/>
<protein>
    <submittedName>
        <fullName evidence="2">Uncharacterized protein</fullName>
    </submittedName>
</protein>
<sequence length="154" mass="17285">MQFRGHTWGTLSNDHRLHRPCDQSALKTRVLIFTRTSGKLPAPSRREHSEMDTARLDTPRDSIMMTSMFSFFDAVCAESNGWKFGFSLAPSPAKEERSKVSTSLSSTEVNKKEKAGGSSPPVNAKRTEHQQQKSNPRFAPELDGVHCFETIVPY</sequence>
<reference evidence="2 3" key="1">
    <citation type="journal article" date="2024" name="Plant J.">
        <title>Genome sequences and population genomics reveal climatic adaptation and genomic divergence between two closely related sweetgum species.</title>
        <authorList>
            <person name="Xu W.Q."/>
            <person name="Ren C.Q."/>
            <person name="Zhang X.Y."/>
            <person name="Comes H.P."/>
            <person name="Liu X.H."/>
            <person name="Li Y.G."/>
            <person name="Kettle C.J."/>
            <person name="Jalonen R."/>
            <person name="Gaisberger H."/>
            <person name="Ma Y.Z."/>
            <person name="Qiu Y.X."/>
        </authorList>
    </citation>
    <scope>NUCLEOTIDE SEQUENCE [LARGE SCALE GENOMIC DNA]</scope>
    <source>
        <strain evidence="2">Hangzhou</strain>
    </source>
</reference>
<dbReference type="EMBL" id="JBBPBK010000001">
    <property type="protein sequence ID" value="KAK9291544.1"/>
    <property type="molecule type" value="Genomic_DNA"/>
</dbReference>
<evidence type="ECO:0000256" key="1">
    <source>
        <dbReference type="SAM" id="MobiDB-lite"/>
    </source>
</evidence>
<accession>A0AAP0SCN9</accession>
<gene>
    <name evidence="2" type="ORF">L1049_019492</name>
</gene>
<evidence type="ECO:0000313" key="3">
    <source>
        <dbReference type="Proteomes" id="UP001415857"/>
    </source>
</evidence>
<name>A0AAP0SCN9_LIQFO</name>
<feature type="region of interest" description="Disordered" evidence="1">
    <location>
        <begin position="88"/>
        <end position="141"/>
    </location>
</feature>
<comment type="caution">
    <text evidence="2">The sequence shown here is derived from an EMBL/GenBank/DDBJ whole genome shotgun (WGS) entry which is preliminary data.</text>
</comment>
<dbReference type="PANTHER" id="PTHR33641">
    <property type="entry name" value="OS06G0133500 PROTEIN"/>
    <property type="match status" value="1"/>
</dbReference>